<dbReference type="GO" id="GO:0004842">
    <property type="term" value="F:ubiquitin-protein transferase activity"/>
    <property type="evidence" value="ECO:0007669"/>
    <property type="project" value="TreeGrafter"/>
</dbReference>
<dbReference type="GO" id="GO:0016567">
    <property type="term" value="P:protein ubiquitination"/>
    <property type="evidence" value="ECO:0007669"/>
    <property type="project" value="TreeGrafter"/>
</dbReference>
<protein>
    <submittedName>
        <fullName evidence="7">E3 ubiquitin-protein ligase LRSAM1 isoform X2</fullName>
    </submittedName>
</protein>
<dbReference type="Pfam" id="PF13920">
    <property type="entry name" value="zf-C3HC4_3"/>
    <property type="match status" value="1"/>
</dbReference>
<proteinExistence type="predicted"/>
<feature type="region of interest" description="Disordered" evidence="5">
    <location>
        <begin position="36"/>
        <end position="55"/>
    </location>
</feature>
<name>A0AA35LNX5_9SAUR</name>
<dbReference type="EMBL" id="OX395145">
    <property type="protein sequence ID" value="CAI5799408.1"/>
    <property type="molecule type" value="Genomic_DNA"/>
</dbReference>
<keyword evidence="3" id="KW-0862">Zinc</keyword>
<dbReference type="GO" id="GO:0008270">
    <property type="term" value="F:zinc ion binding"/>
    <property type="evidence" value="ECO:0007669"/>
    <property type="project" value="UniProtKB-KW"/>
</dbReference>
<evidence type="ECO:0000256" key="1">
    <source>
        <dbReference type="ARBA" id="ARBA00022723"/>
    </source>
</evidence>
<dbReference type="AlphaFoldDB" id="A0AA35LNX5"/>
<dbReference type="PANTHER" id="PTHR12183:SF32">
    <property type="entry name" value="MITOCHONDRIAL E3 UBIQUITIN PROTEIN LIGASE 1"/>
    <property type="match status" value="1"/>
</dbReference>
<dbReference type="Gene3D" id="3.30.40.10">
    <property type="entry name" value="Zinc/RING finger domain, C3HC4 (zinc finger)"/>
    <property type="match status" value="1"/>
</dbReference>
<evidence type="ECO:0000313" key="8">
    <source>
        <dbReference type="Proteomes" id="UP001178461"/>
    </source>
</evidence>
<dbReference type="PANTHER" id="PTHR12183">
    <property type="entry name" value="MITOCHONDRIAL UBIQUITIN LIGASE ACTIVATOR OF NFKB 1"/>
    <property type="match status" value="1"/>
</dbReference>
<sequence>MGVTETGLQHSIIQKAREIHAVAETIPELLKPAEEAELAAPGTSREPPTAMAPSALAPEDHHCECVICKEREAQVVFLTCGHACCCQTCSEALSTCPLCRKDIVQRIHLFHSG</sequence>
<dbReference type="SMART" id="SM00184">
    <property type="entry name" value="RING"/>
    <property type="match status" value="1"/>
</dbReference>
<dbReference type="InterPro" id="IPR013083">
    <property type="entry name" value="Znf_RING/FYVE/PHD"/>
</dbReference>
<keyword evidence="1" id="KW-0479">Metal-binding</keyword>
<evidence type="ECO:0000256" key="5">
    <source>
        <dbReference type="SAM" id="MobiDB-lite"/>
    </source>
</evidence>
<keyword evidence="2 4" id="KW-0863">Zinc-finger</keyword>
<organism evidence="7 8">
    <name type="scientific">Podarcis lilfordi</name>
    <name type="common">Lilford's wall lizard</name>
    <dbReference type="NCBI Taxonomy" id="74358"/>
    <lineage>
        <taxon>Eukaryota</taxon>
        <taxon>Metazoa</taxon>
        <taxon>Chordata</taxon>
        <taxon>Craniata</taxon>
        <taxon>Vertebrata</taxon>
        <taxon>Euteleostomi</taxon>
        <taxon>Lepidosauria</taxon>
        <taxon>Squamata</taxon>
        <taxon>Bifurcata</taxon>
        <taxon>Unidentata</taxon>
        <taxon>Episquamata</taxon>
        <taxon>Laterata</taxon>
        <taxon>Lacertibaenia</taxon>
        <taxon>Lacertidae</taxon>
        <taxon>Podarcis</taxon>
    </lineage>
</organism>
<dbReference type="SUPFAM" id="SSF57850">
    <property type="entry name" value="RING/U-box"/>
    <property type="match status" value="1"/>
</dbReference>
<dbReference type="InterPro" id="IPR051652">
    <property type="entry name" value="MDM2_MDM4_MUL1"/>
</dbReference>
<evidence type="ECO:0000256" key="4">
    <source>
        <dbReference type="PROSITE-ProRule" id="PRU00175"/>
    </source>
</evidence>
<evidence type="ECO:0000259" key="6">
    <source>
        <dbReference type="PROSITE" id="PS50089"/>
    </source>
</evidence>
<evidence type="ECO:0000256" key="3">
    <source>
        <dbReference type="ARBA" id="ARBA00022833"/>
    </source>
</evidence>
<accession>A0AA35LNX5</accession>
<reference evidence="7" key="1">
    <citation type="submission" date="2022-12" db="EMBL/GenBank/DDBJ databases">
        <authorList>
            <person name="Alioto T."/>
            <person name="Alioto T."/>
            <person name="Gomez Garrido J."/>
        </authorList>
    </citation>
    <scope>NUCLEOTIDE SEQUENCE</scope>
</reference>
<dbReference type="Proteomes" id="UP001178461">
    <property type="component" value="Chromosome W"/>
</dbReference>
<dbReference type="PROSITE" id="PS50089">
    <property type="entry name" value="ZF_RING_2"/>
    <property type="match status" value="1"/>
</dbReference>
<dbReference type="FunFam" id="1.10.1170.10:FF:000002">
    <property type="entry name" value="Baculoviral IAP repeat containing 7"/>
    <property type="match status" value="1"/>
</dbReference>
<feature type="domain" description="RING-type" evidence="6">
    <location>
        <begin position="65"/>
        <end position="100"/>
    </location>
</feature>
<evidence type="ECO:0000256" key="2">
    <source>
        <dbReference type="ARBA" id="ARBA00022771"/>
    </source>
</evidence>
<evidence type="ECO:0000313" key="7">
    <source>
        <dbReference type="EMBL" id="CAI5799408.1"/>
    </source>
</evidence>
<keyword evidence="8" id="KW-1185">Reference proteome</keyword>
<gene>
    <name evidence="7" type="ORF">PODLI_1B009831</name>
</gene>
<dbReference type="InterPro" id="IPR001841">
    <property type="entry name" value="Znf_RING"/>
</dbReference>